<feature type="domain" description="C-type lysozyme inhibitor" evidence="6">
    <location>
        <begin position="28"/>
        <end position="96"/>
    </location>
</feature>
<dbReference type="Gene3D" id="2.40.128.200">
    <property type="match status" value="1"/>
</dbReference>
<evidence type="ECO:0000256" key="4">
    <source>
        <dbReference type="ARBA" id="ARBA00023288"/>
    </source>
</evidence>
<dbReference type="Proteomes" id="UP000019443">
    <property type="component" value="Plasmid pLPU83d"/>
</dbReference>
<dbReference type="KEGG" id="rhl:LPU83_pLPU83d_1594"/>
<dbReference type="HOGENOM" id="CLU_2342967_0_0_5"/>
<evidence type="ECO:0000256" key="1">
    <source>
        <dbReference type="ARBA" id="ARBA00022729"/>
    </source>
</evidence>
<accession>W6RQI9</accession>
<keyword evidence="3" id="KW-0564">Palmitate</keyword>
<sequence length="102" mass="10916">MTAKTTMMFALAALAISAAKALSMEAQYECATGTRLHAAFHRMTLRPAVSCSPFWGASGEIRLPQLASADGGRYADNDMEFWIQGNEATLTVGGKSETCHTN</sequence>
<keyword evidence="7" id="KW-0614">Plasmid</keyword>
<gene>
    <name evidence="7" type="ORF">LPU83_pLPU83d_1594</name>
</gene>
<protein>
    <recommendedName>
        <fullName evidence="6">C-type lysozyme inhibitor domain-containing protein</fullName>
    </recommendedName>
</protein>
<evidence type="ECO:0000256" key="5">
    <source>
        <dbReference type="SAM" id="SignalP"/>
    </source>
</evidence>
<geneLocation type="plasmid" evidence="7 8">
    <name>pLPU83d</name>
</geneLocation>
<dbReference type="InterPro" id="IPR036328">
    <property type="entry name" value="MliC_sf"/>
</dbReference>
<dbReference type="Pfam" id="PF09864">
    <property type="entry name" value="MliC"/>
    <property type="match status" value="1"/>
</dbReference>
<keyword evidence="1 5" id="KW-0732">Signal</keyword>
<keyword evidence="2" id="KW-0472">Membrane</keyword>
<evidence type="ECO:0000259" key="6">
    <source>
        <dbReference type="Pfam" id="PF09864"/>
    </source>
</evidence>
<organism evidence="7 8">
    <name type="scientific">Rhizobium favelukesii</name>
    <dbReference type="NCBI Taxonomy" id="348824"/>
    <lineage>
        <taxon>Bacteria</taxon>
        <taxon>Pseudomonadati</taxon>
        <taxon>Pseudomonadota</taxon>
        <taxon>Alphaproteobacteria</taxon>
        <taxon>Hyphomicrobiales</taxon>
        <taxon>Rhizobiaceae</taxon>
        <taxon>Rhizobium/Agrobacterium group</taxon>
        <taxon>Rhizobium</taxon>
    </lineage>
</organism>
<dbReference type="EMBL" id="HG916855">
    <property type="protein sequence ID" value="CDM62964.1"/>
    <property type="molecule type" value="Genomic_DNA"/>
</dbReference>
<evidence type="ECO:0000256" key="2">
    <source>
        <dbReference type="ARBA" id="ARBA00023136"/>
    </source>
</evidence>
<evidence type="ECO:0000313" key="7">
    <source>
        <dbReference type="EMBL" id="CDM62964.1"/>
    </source>
</evidence>
<evidence type="ECO:0000313" key="8">
    <source>
        <dbReference type="Proteomes" id="UP000019443"/>
    </source>
</evidence>
<dbReference type="AlphaFoldDB" id="W6RQI9"/>
<evidence type="ECO:0000256" key="3">
    <source>
        <dbReference type="ARBA" id="ARBA00023139"/>
    </source>
</evidence>
<dbReference type="SUPFAM" id="SSF141488">
    <property type="entry name" value="YdhA-like"/>
    <property type="match status" value="1"/>
</dbReference>
<dbReference type="PATRIC" id="fig|348824.6.peg.7338"/>
<reference evidence="7" key="1">
    <citation type="submission" date="2013-11" db="EMBL/GenBank/DDBJ databases">
        <title>Draft genome sequence of the broad-host-range Rhizobium sp. LPU83 strain, a member of the low-genetic diversity Oregon-like Rhizobium sp. group.</title>
        <authorList>
            <person name="Wibberg D."/>
            <person name="Puehler A."/>
            <person name="Schlueter A."/>
        </authorList>
    </citation>
    <scope>NUCLEOTIDE SEQUENCE [LARGE SCALE GENOMIC DNA]</scope>
    <source>
        <strain evidence="7">LPU83</strain>
        <plasmid evidence="7">pLPU83d</plasmid>
    </source>
</reference>
<dbReference type="InterPro" id="IPR018660">
    <property type="entry name" value="MliC"/>
</dbReference>
<keyword evidence="4" id="KW-0449">Lipoprotein</keyword>
<feature type="signal peptide" evidence="5">
    <location>
        <begin position="1"/>
        <end position="21"/>
    </location>
</feature>
<keyword evidence="8" id="KW-1185">Reference proteome</keyword>
<feature type="chain" id="PRO_5004883171" description="C-type lysozyme inhibitor domain-containing protein" evidence="5">
    <location>
        <begin position="22"/>
        <end position="102"/>
    </location>
</feature>
<name>W6RQI9_9HYPH</name>
<dbReference type="RefSeq" id="WP_024318519.1">
    <property type="nucleotide sequence ID" value="NZ_ATTO01000095.1"/>
</dbReference>
<proteinExistence type="predicted"/>